<evidence type="ECO:0000256" key="6">
    <source>
        <dbReference type="SAM" id="MobiDB-lite"/>
    </source>
</evidence>
<comment type="similarity">
    <text evidence="2">Belongs to the TMEM86 family.</text>
</comment>
<evidence type="ECO:0000256" key="4">
    <source>
        <dbReference type="ARBA" id="ARBA00022989"/>
    </source>
</evidence>
<sequence>MTRPEQNTTPPNRPTPDTTPPGRPARGATRPGWPGTALLWVFAVVAAVELVAVAVAATPVQWLAKPLLAPLLLVWLWRVGRRADPVAVGLVFATAGDIALLVPGDTAFLVGMGCFLGTQLALIIAFAGHRRPRLAAMAGYLLLWVAANALLWPQLGALRLPVLGYSLALSLMAAAATGVNVRVAVGGALFLFSDLLIGLGAAGTTPPGHGVLVMATYSAALLLITTGWATRSGGAAGQPVGGMSPPR</sequence>
<dbReference type="GO" id="GO:0016020">
    <property type="term" value="C:membrane"/>
    <property type="evidence" value="ECO:0007669"/>
    <property type="project" value="UniProtKB-SubCell"/>
</dbReference>
<feature type="compositionally biased region" description="Pro residues" evidence="6">
    <location>
        <begin position="11"/>
        <end position="23"/>
    </location>
</feature>
<feature type="transmembrane region" description="Helical" evidence="7">
    <location>
        <begin position="37"/>
        <end position="56"/>
    </location>
</feature>
<dbReference type="RefSeq" id="WP_111219059.1">
    <property type="nucleotide sequence ID" value="NZ_POTY01000303.1"/>
</dbReference>
<dbReference type="EMBL" id="POTY01000303">
    <property type="protein sequence ID" value="PZG07998.1"/>
    <property type="molecule type" value="Genomic_DNA"/>
</dbReference>
<keyword evidence="4 7" id="KW-1133">Transmembrane helix</keyword>
<evidence type="ECO:0000256" key="3">
    <source>
        <dbReference type="ARBA" id="ARBA00022692"/>
    </source>
</evidence>
<evidence type="ECO:0000256" key="7">
    <source>
        <dbReference type="SAM" id="Phobius"/>
    </source>
</evidence>
<evidence type="ECO:0000313" key="8">
    <source>
        <dbReference type="EMBL" id="PZG07998.1"/>
    </source>
</evidence>
<keyword evidence="9" id="KW-1185">Reference proteome</keyword>
<reference evidence="8 9" key="1">
    <citation type="submission" date="2018-01" db="EMBL/GenBank/DDBJ databases">
        <title>Draft genome sequence of Jishengella sp. NA12.</title>
        <authorList>
            <person name="Sahin N."/>
            <person name="Ay H."/>
            <person name="Saygin H."/>
        </authorList>
    </citation>
    <scope>NUCLEOTIDE SEQUENCE [LARGE SCALE GENOMIC DNA]</scope>
    <source>
        <strain evidence="8 9">NA12</strain>
    </source>
</reference>
<dbReference type="PANTHER" id="PTHR31885:SF6">
    <property type="entry name" value="GH04784P"/>
    <property type="match status" value="1"/>
</dbReference>
<comment type="caution">
    <text evidence="8">The sequence shown here is derived from an EMBL/GenBank/DDBJ whole genome shotgun (WGS) entry which is preliminary data.</text>
</comment>
<feature type="compositionally biased region" description="Low complexity" evidence="6">
    <location>
        <begin position="1"/>
        <end position="10"/>
    </location>
</feature>
<dbReference type="OrthoDB" id="4227931at2"/>
<gene>
    <name evidence="8" type="ORF">C1I95_30395</name>
</gene>
<keyword evidence="5 7" id="KW-0472">Membrane</keyword>
<accession>A0A2W2E7L9</accession>
<dbReference type="Pfam" id="PF07947">
    <property type="entry name" value="YhhN"/>
    <property type="match status" value="1"/>
</dbReference>
<keyword evidence="3 7" id="KW-0812">Transmembrane</keyword>
<feature type="transmembrane region" description="Helical" evidence="7">
    <location>
        <begin position="134"/>
        <end position="152"/>
    </location>
</feature>
<feature type="region of interest" description="Disordered" evidence="6">
    <location>
        <begin position="1"/>
        <end position="29"/>
    </location>
</feature>
<evidence type="ECO:0000256" key="5">
    <source>
        <dbReference type="ARBA" id="ARBA00023136"/>
    </source>
</evidence>
<dbReference type="GO" id="GO:0016787">
    <property type="term" value="F:hydrolase activity"/>
    <property type="evidence" value="ECO:0007669"/>
    <property type="project" value="TreeGrafter"/>
</dbReference>
<feature type="transmembrane region" description="Helical" evidence="7">
    <location>
        <begin position="183"/>
        <end position="203"/>
    </location>
</feature>
<dbReference type="InterPro" id="IPR012506">
    <property type="entry name" value="TMEM86B-like"/>
</dbReference>
<evidence type="ECO:0000256" key="2">
    <source>
        <dbReference type="ARBA" id="ARBA00007375"/>
    </source>
</evidence>
<feature type="transmembrane region" description="Helical" evidence="7">
    <location>
        <begin position="209"/>
        <end position="229"/>
    </location>
</feature>
<dbReference type="AlphaFoldDB" id="A0A2W2E7L9"/>
<dbReference type="Proteomes" id="UP000248924">
    <property type="component" value="Unassembled WGS sequence"/>
</dbReference>
<evidence type="ECO:0000256" key="1">
    <source>
        <dbReference type="ARBA" id="ARBA00004141"/>
    </source>
</evidence>
<feature type="transmembrane region" description="Helical" evidence="7">
    <location>
        <begin position="108"/>
        <end position="127"/>
    </location>
</feature>
<protein>
    <submittedName>
        <fullName evidence="8">Lysoplasmalogenase</fullName>
    </submittedName>
</protein>
<proteinExistence type="inferred from homology"/>
<name>A0A2W2E7L9_9ACTN</name>
<evidence type="ECO:0000313" key="9">
    <source>
        <dbReference type="Proteomes" id="UP000248924"/>
    </source>
</evidence>
<comment type="subcellular location">
    <subcellularLocation>
        <location evidence="1">Membrane</location>
        <topology evidence="1">Multi-pass membrane protein</topology>
    </subcellularLocation>
</comment>
<dbReference type="PANTHER" id="PTHR31885">
    <property type="entry name" value="GH04784P"/>
    <property type="match status" value="1"/>
</dbReference>
<organism evidence="8 9">
    <name type="scientific">Micromonospora craterilacus</name>
    <dbReference type="NCBI Taxonomy" id="1655439"/>
    <lineage>
        <taxon>Bacteria</taxon>
        <taxon>Bacillati</taxon>
        <taxon>Actinomycetota</taxon>
        <taxon>Actinomycetes</taxon>
        <taxon>Micromonosporales</taxon>
        <taxon>Micromonosporaceae</taxon>
        <taxon>Micromonospora</taxon>
    </lineage>
</organism>